<proteinExistence type="inferred from homology"/>
<dbReference type="EMBL" id="KV878134">
    <property type="protein sequence ID" value="OJJ06413.1"/>
    <property type="molecule type" value="Genomic_DNA"/>
</dbReference>
<comment type="function">
    <text evidence="1">Component of the SCF(sconB) E3 ubiquitin ligase complex involved in the regulation of sulfur metabolite repression, probably by mediating the inactivation or degradation of the metR transcription factor.</text>
</comment>
<dbReference type="PROSITE" id="PS50181">
    <property type="entry name" value="FBOX"/>
    <property type="match status" value="1"/>
</dbReference>
<dbReference type="InterPro" id="IPR036322">
    <property type="entry name" value="WD40_repeat_dom_sf"/>
</dbReference>
<feature type="region of interest" description="Disordered" evidence="8">
    <location>
        <begin position="487"/>
        <end position="510"/>
    </location>
</feature>
<dbReference type="OrthoDB" id="3219396at2759"/>
<evidence type="ECO:0000313" key="10">
    <source>
        <dbReference type="EMBL" id="OJJ06413.1"/>
    </source>
</evidence>
<evidence type="ECO:0000313" key="11">
    <source>
        <dbReference type="Proteomes" id="UP000184073"/>
    </source>
</evidence>
<dbReference type="VEuPathDB" id="FungiDB:ASPVEDRAFT_139202"/>
<dbReference type="SUPFAM" id="SSF50978">
    <property type="entry name" value="WD40 repeat-like"/>
    <property type="match status" value="1"/>
</dbReference>
<feature type="compositionally biased region" description="Basic and acidic residues" evidence="8">
    <location>
        <begin position="1"/>
        <end position="11"/>
    </location>
</feature>
<name>A0A1L9PY69_ASPVE</name>
<dbReference type="PROSITE" id="PS50294">
    <property type="entry name" value="WD_REPEATS_REGION"/>
    <property type="match status" value="1"/>
</dbReference>
<reference evidence="11" key="1">
    <citation type="journal article" date="2017" name="Genome Biol.">
        <title>Comparative genomics reveals high biological diversity and specific adaptations in the industrially and medically important fungal genus Aspergillus.</title>
        <authorList>
            <person name="de Vries R.P."/>
            <person name="Riley R."/>
            <person name="Wiebenga A."/>
            <person name="Aguilar-Osorio G."/>
            <person name="Amillis S."/>
            <person name="Uchima C.A."/>
            <person name="Anderluh G."/>
            <person name="Asadollahi M."/>
            <person name="Askin M."/>
            <person name="Barry K."/>
            <person name="Battaglia E."/>
            <person name="Bayram O."/>
            <person name="Benocci T."/>
            <person name="Braus-Stromeyer S.A."/>
            <person name="Caldana C."/>
            <person name="Canovas D."/>
            <person name="Cerqueira G.C."/>
            <person name="Chen F."/>
            <person name="Chen W."/>
            <person name="Choi C."/>
            <person name="Clum A."/>
            <person name="Dos Santos R.A."/>
            <person name="Damasio A.R."/>
            <person name="Diallinas G."/>
            <person name="Emri T."/>
            <person name="Fekete E."/>
            <person name="Flipphi M."/>
            <person name="Freyberg S."/>
            <person name="Gallo A."/>
            <person name="Gournas C."/>
            <person name="Habgood R."/>
            <person name="Hainaut M."/>
            <person name="Harispe M.L."/>
            <person name="Henrissat B."/>
            <person name="Hilden K.S."/>
            <person name="Hope R."/>
            <person name="Hossain A."/>
            <person name="Karabika E."/>
            <person name="Karaffa L."/>
            <person name="Karanyi Z."/>
            <person name="Krasevec N."/>
            <person name="Kuo A."/>
            <person name="Kusch H."/>
            <person name="LaButti K."/>
            <person name="Lagendijk E.L."/>
            <person name="Lapidus A."/>
            <person name="Levasseur A."/>
            <person name="Lindquist E."/>
            <person name="Lipzen A."/>
            <person name="Logrieco A.F."/>
            <person name="MacCabe A."/>
            <person name="Maekelae M.R."/>
            <person name="Malavazi I."/>
            <person name="Melin P."/>
            <person name="Meyer V."/>
            <person name="Mielnichuk N."/>
            <person name="Miskei M."/>
            <person name="Molnar A.P."/>
            <person name="Mule G."/>
            <person name="Ngan C.Y."/>
            <person name="Orejas M."/>
            <person name="Orosz E."/>
            <person name="Ouedraogo J.P."/>
            <person name="Overkamp K.M."/>
            <person name="Park H.-S."/>
            <person name="Perrone G."/>
            <person name="Piumi F."/>
            <person name="Punt P.J."/>
            <person name="Ram A.F."/>
            <person name="Ramon A."/>
            <person name="Rauscher S."/>
            <person name="Record E."/>
            <person name="Riano-Pachon D.M."/>
            <person name="Robert V."/>
            <person name="Roehrig J."/>
            <person name="Ruller R."/>
            <person name="Salamov A."/>
            <person name="Salih N.S."/>
            <person name="Samson R.A."/>
            <person name="Sandor E."/>
            <person name="Sanguinetti M."/>
            <person name="Schuetze T."/>
            <person name="Sepcic K."/>
            <person name="Shelest E."/>
            <person name="Sherlock G."/>
            <person name="Sophianopoulou V."/>
            <person name="Squina F.M."/>
            <person name="Sun H."/>
            <person name="Susca A."/>
            <person name="Todd R.B."/>
            <person name="Tsang A."/>
            <person name="Unkles S.E."/>
            <person name="van de Wiele N."/>
            <person name="van Rossen-Uffink D."/>
            <person name="Oliveira J.V."/>
            <person name="Vesth T.C."/>
            <person name="Visser J."/>
            <person name="Yu J.-H."/>
            <person name="Zhou M."/>
            <person name="Andersen M.R."/>
            <person name="Archer D.B."/>
            <person name="Baker S.E."/>
            <person name="Benoit I."/>
            <person name="Brakhage A.A."/>
            <person name="Braus G.H."/>
            <person name="Fischer R."/>
            <person name="Frisvad J.C."/>
            <person name="Goldman G.H."/>
            <person name="Houbraken J."/>
            <person name="Oakley B."/>
            <person name="Pocsi I."/>
            <person name="Scazzocchio C."/>
            <person name="Seiboth B."/>
            <person name="vanKuyk P.A."/>
            <person name="Wortman J."/>
            <person name="Dyer P.S."/>
            <person name="Grigoriev I.V."/>
        </authorList>
    </citation>
    <scope>NUCLEOTIDE SEQUENCE [LARGE SCALE GENOMIC DNA]</scope>
    <source>
        <strain evidence="11">CBS 583.65</strain>
    </source>
</reference>
<dbReference type="Pfam" id="PF25499">
    <property type="entry name" value="Beta-prop_pof12"/>
    <property type="match status" value="1"/>
</dbReference>
<dbReference type="RefSeq" id="XP_040672175.1">
    <property type="nucleotide sequence ID" value="XM_040807556.1"/>
</dbReference>
<dbReference type="InterPro" id="IPR036047">
    <property type="entry name" value="F-box-like_dom_sf"/>
</dbReference>
<evidence type="ECO:0000256" key="4">
    <source>
        <dbReference type="ARBA" id="ARBA00015819"/>
    </source>
</evidence>
<dbReference type="Pfam" id="PF12937">
    <property type="entry name" value="F-box-like"/>
    <property type="match status" value="1"/>
</dbReference>
<feature type="region of interest" description="Disordered" evidence="8">
    <location>
        <begin position="1"/>
        <end position="24"/>
    </location>
</feature>
<comment type="similarity">
    <text evidence="2">Belongs to the WD repeat MET30/SCONB/SCON-2 family.</text>
</comment>
<dbReference type="SUPFAM" id="SSF81383">
    <property type="entry name" value="F-box domain"/>
    <property type="match status" value="1"/>
</dbReference>
<keyword evidence="11" id="KW-1185">Reference proteome</keyword>
<evidence type="ECO:0000256" key="1">
    <source>
        <dbReference type="ARBA" id="ARBA00002730"/>
    </source>
</evidence>
<protein>
    <recommendedName>
        <fullName evidence="4">Probable E3 ubiquitin ligase complex SCF subunit sconB</fullName>
    </recommendedName>
    <alternativeName>
        <fullName evidence="6">Sulfur controller B</fullName>
    </alternativeName>
    <alternativeName>
        <fullName evidence="5">Sulfur metabolite repression control protein B</fullName>
    </alternativeName>
</protein>
<evidence type="ECO:0000256" key="7">
    <source>
        <dbReference type="PROSITE-ProRule" id="PRU00221"/>
    </source>
</evidence>
<feature type="repeat" description="WD" evidence="7">
    <location>
        <begin position="437"/>
        <end position="472"/>
    </location>
</feature>
<sequence>MPKRRNDDGLSKHPPPKRPRTTEAGCQADNLSSLSNEILLHILSFLPIPALIICQRLSHRFYVLAGDSELWKRQYFAKWVRPRARRLAITRHTSFPQSKFEYSPRVSTWLDHSHLDRNNQATNWKRQYQLRHNWSRGTCRVTQVEIPQPPKPPILATLCAGYVFTADSHGGLRAWSVENPERCNAGLHFLGSESQFPTAPTALTATCGSEKNCIEIVVGFDNGVFTVYKMNSTSLRLDIHSSRTITVHGAITAMAASYPYLMVVSNHMMLSLYKLLPEAGDSSWRDDAPPIASLKADSALSPMSLSVRLAGPEIIASIVYSFLHLGCGWSLGIQELHFDKTGRQTKSRLTTTVDTQHGLHLRCLPASINGQVLTPEVESIVFPRANPIMPTILHHDPPTSVSYSHPYLLTSHADNTLTIYLVVSTSSNLFVKGGQRLWGHTSSVSAVQVSDRGKAISVSSHGDEVRIWELESLISSFGSQKVFQGDTSIKVKPGNQPHPQDREGPGLLSGVSHRDFRRAQSPSANMVHKTAGARDCIGFDDERLLLLREKEHGPQLLEFYDFR</sequence>
<dbReference type="SMART" id="SM00256">
    <property type="entry name" value="FBOX"/>
    <property type="match status" value="1"/>
</dbReference>
<gene>
    <name evidence="10" type="ORF">ASPVEDRAFT_139202</name>
</gene>
<dbReference type="STRING" id="1036611.A0A1L9PY69"/>
<dbReference type="InterPro" id="IPR001810">
    <property type="entry name" value="F-box_dom"/>
</dbReference>
<dbReference type="InterPro" id="IPR015943">
    <property type="entry name" value="WD40/YVTN_repeat-like_dom_sf"/>
</dbReference>
<dbReference type="Gene3D" id="1.20.1280.50">
    <property type="match status" value="1"/>
</dbReference>
<dbReference type="GeneID" id="63723067"/>
<evidence type="ECO:0000256" key="8">
    <source>
        <dbReference type="SAM" id="MobiDB-lite"/>
    </source>
</evidence>
<dbReference type="Gene3D" id="2.130.10.10">
    <property type="entry name" value="YVTN repeat-like/Quinoprotein amine dehydrogenase"/>
    <property type="match status" value="1"/>
</dbReference>
<keyword evidence="7" id="KW-0853">WD repeat</keyword>
<organism evidence="10 11">
    <name type="scientific">Aspergillus versicolor CBS 583.65</name>
    <dbReference type="NCBI Taxonomy" id="1036611"/>
    <lineage>
        <taxon>Eukaryota</taxon>
        <taxon>Fungi</taxon>
        <taxon>Dikarya</taxon>
        <taxon>Ascomycota</taxon>
        <taxon>Pezizomycotina</taxon>
        <taxon>Eurotiomycetes</taxon>
        <taxon>Eurotiomycetidae</taxon>
        <taxon>Eurotiales</taxon>
        <taxon>Aspergillaceae</taxon>
        <taxon>Aspergillus</taxon>
        <taxon>Aspergillus subgen. Nidulantes</taxon>
    </lineage>
</organism>
<dbReference type="InterPro" id="IPR001680">
    <property type="entry name" value="WD40_rpt"/>
</dbReference>
<dbReference type="AlphaFoldDB" id="A0A1L9PY69"/>
<evidence type="ECO:0000256" key="6">
    <source>
        <dbReference type="ARBA" id="ARBA00032113"/>
    </source>
</evidence>
<accession>A0A1L9PY69</accession>
<evidence type="ECO:0000256" key="3">
    <source>
        <dbReference type="ARBA" id="ARBA00011725"/>
    </source>
</evidence>
<dbReference type="PROSITE" id="PS50082">
    <property type="entry name" value="WD_REPEATS_2"/>
    <property type="match status" value="1"/>
</dbReference>
<evidence type="ECO:0000256" key="5">
    <source>
        <dbReference type="ARBA" id="ARBA00030034"/>
    </source>
</evidence>
<feature type="domain" description="F-box" evidence="9">
    <location>
        <begin position="28"/>
        <end position="74"/>
    </location>
</feature>
<evidence type="ECO:0000259" key="9">
    <source>
        <dbReference type="PROSITE" id="PS50181"/>
    </source>
</evidence>
<evidence type="ECO:0000256" key="2">
    <source>
        <dbReference type="ARBA" id="ARBA00007968"/>
    </source>
</evidence>
<comment type="subunit">
    <text evidence="3">Component of the SCF(sconB) E3 ubiquitin ligase complex.</text>
</comment>
<dbReference type="Proteomes" id="UP000184073">
    <property type="component" value="Unassembled WGS sequence"/>
</dbReference>